<gene>
    <name evidence="3" type="ORF">LGQ03_12395</name>
</gene>
<reference evidence="3" key="1">
    <citation type="submission" date="2021-10" db="EMBL/GenBank/DDBJ databases">
        <title>Loktanella gaetbuli sp. nov., isolated from a tidal flat.</title>
        <authorList>
            <person name="Park S."/>
            <person name="Yoon J.-H."/>
        </authorList>
    </citation>
    <scope>NUCLEOTIDE SEQUENCE</scope>
    <source>
        <strain evidence="3">TSTF-M6</strain>
    </source>
</reference>
<dbReference type="InterPro" id="IPR041796">
    <property type="entry name" value="Mre11_N"/>
</dbReference>
<evidence type="ECO:0000313" key="4">
    <source>
        <dbReference type="Proteomes" id="UP001138961"/>
    </source>
</evidence>
<protein>
    <submittedName>
        <fullName evidence="3">DNA repair exonuclease</fullName>
    </submittedName>
</protein>
<comment type="caution">
    <text evidence="3">The sequence shown here is derived from an EMBL/GenBank/DDBJ whole genome shotgun (WGS) entry which is preliminary data.</text>
</comment>
<keyword evidence="3" id="KW-0540">Nuclease</keyword>
<dbReference type="PIRSF" id="PIRSF033091">
    <property type="entry name" value="Pesterase_YhaO"/>
    <property type="match status" value="1"/>
</dbReference>
<dbReference type="CDD" id="cd00840">
    <property type="entry name" value="MPP_Mre11_N"/>
    <property type="match status" value="1"/>
</dbReference>
<dbReference type="PANTHER" id="PTHR30337:SF7">
    <property type="entry name" value="PHOSPHOESTERASE"/>
    <property type="match status" value="1"/>
</dbReference>
<name>A0ABS8BWZ8_9RHOB</name>
<dbReference type="InterPro" id="IPR004843">
    <property type="entry name" value="Calcineurin-like_PHP"/>
</dbReference>
<evidence type="ECO:0000256" key="1">
    <source>
        <dbReference type="ARBA" id="ARBA00022801"/>
    </source>
</evidence>
<dbReference type="InterPro" id="IPR029052">
    <property type="entry name" value="Metallo-depent_PP-like"/>
</dbReference>
<sequence>MIKILHTADVHLDSPLKSLALRDADLRDRVIAATRTAFARIVDVALDQRVSAVLIAGDLFDGQARSARTGAFLTSQLDRLSDAGIRVFYIKGNHDADNPVTGQIDLPGNVHVFDARGGKVALADDLWIHGVSFAGRTATDSLLPRFSAPVGGAVNIAMLHTSLAGAAGHDPYAPCALSDLTGAGFDYWALGHVHGRQVHATDPWVVMPGMPQGRDIGEAGPKTASLLTIDQGRITVETVTTSVVEFIRSTIDITDADDDDGLRTMLRNHVQDIARGLHSDTGVTRLTLTGTPARYWQILRDADLWTEQLTQMLLDTGVLWLDRLVLDVQAPSSEADQTSATAELTQTMADLTGDPAFAAAARALVADTLGDLPASLRAHLMPDETAIPDLTARLSERGARRVTAMMKGAVD</sequence>
<dbReference type="Gene3D" id="3.60.21.10">
    <property type="match status" value="1"/>
</dbReference>
<dbReference type="PANTHER" id="PTHR30337">
    <property type="entry name" value="COMPONENT OF ATP-DEPENDENT DSDNA EXONUCLEASE"/>
    <property type="match status" value="1"/>
</dbReference>
<keyword evidence="1" id="KW-0378">Hydrolase</keyword>
<accession>A0ABS8BWZ8</accession>
<organism evidence="3 4">
    <name type="scientific">Loktanella gaetbuli</name>
    <dbReference type="NCBI Taxonomy" id="2881335"/>
    <lineage>
        <taxon>Bacteria</taxon>
        <taxon>Pseudomonadati</taxon>
        <taxon>Pseudomonadota</taxon>
        <taxon>Alphaproteobacteria</taxon>
        <taxon>Rhodobacterales</taxon>
        <taxon>Roseobacteraceae</taxon>
        <taxon>Loktanella</taxon>
    </lineage>
</organism>
<keyword evidence="4" id="KW-1185">Reference proteome</keyword>
<dbReference type="InterPro" id="IPR050535">
    <property type="entry name" value="DNA_Repair-Maintenance_Comp"/>
</dbReference>
<evidence type="ECO:0000259" key="2">
    <source>
        <dbReference type="Pfam" id="PF00149"/>
    </source>
</evidence>
<keyword evidence="3" id="KW-0269">Exonuclease</keyword>
<dbReference type="Proteomes" id="UP001138961">
    <property type="component" value="Unassembled WGS sequence"/>
</dbReference>
<proteinExistence type="predicted"/>
<feature type="domain" description="Calcineurin-like phosphoesterase" evidence="2">
    <location>
        <begin position="2"/>
        <end position="195"/>
    </location>
</feature>
<dbReference type="EMBL" id="JAJATZ010000005">
    <property type="protein sequence ID" value="MCB5200041.1"/>
    <property type="molecule type" value="Genomic_DNA"/>
</dbReference>
<dbReference type="Pfam" id="PF00149">
    <property type="entry name" value="Metallophos"/>
    <property type="match status" value="1"/>
</dbReference>
<dbReference type="RefSeq" id="WP_226748655.1">
    <property type="nucleotide sequence ID" value="NZ_JAJATZ010000005.1"/>
</dbReference>
<dbReference type="GO" id="GO:0004527">
    <property type="term" value="F:exonuclease activity"/>
    <property type="evidence" value="ECO:0007669"/>
    <property type="project" value="UniProtKB-KW"/>
</dbReference>
<dbReference type="SUPFAM" id="SSF56300">
    <property type="entry name" value="Metallo-dependent phosphatases"/>
    <property type="match status" value="1"/>
</dbReference>
<evidence type="ECO:0000313" key="3">
    <source>
        <dbReference type="EMBL" id="MCB5200041.1"/>
    </source>
</evidence>
<dbReference type="InterPro" id="IPR014576">
    <property type="entry name" value="Pesterase_YhaO"/>
</dbReference>